<dbReference type="PANTHER" id="PTHR30126:SF40">
    <property type="entry name" value="HTH-TYPE TRANSCRIPTIONAL REGULATOR GLTR"/>
    <property type="match status" value="1"/>
</dbReference>
<dbReference type="InterPro" id="IPR036388">
    <property type="entry name" value="WH-like_DNA-bd_sf"/>
</dbReference>
<reference evidence="6 7" key="1">
    <citation type="submission" date="2024-07" db="EMBL/GenBank/DDBJ databases">
        <title>Description of Labrys sedimenti sp. nov., isolated from a diclofenac-degrading enrichment culture.</title>
        <authorList>
            <person name="Tancsics A."/>
            <person name="Csepanyi A."/>
        </authorList>
    </citation>
    <scope>NUCLEOTIDE SEQUENCE [LARGE SCALE GENOMIC DNA]</scope>
    <source>
        <strain evidence="6 7">LMG 23578</strain>
    </source>
</reference>
<comment type="similarity">
    <text evidence="1">Belongs to the LysR transcriptional regulatory family.</text>
</comment>
<feature type="domain" description="HTH lysR-type" evidence="5">
    <location>
        <begin position="25"/>
        <end position="80"/>
    </location>
</feature>
<name>A0ABV3PTA7_9HYPH</name>
<evidence type="ECO:0000256" key="4">
    <source>
        <dbReference type="ARBA" id="ARBA00023163"/>
    </source>
</evidence>
<dbReference type="SUPFAM" id="SSF46785">
    <property type="entry name" value="Winged helix' DNA-binding domain"/>
    <property type="match status" value="1"/>
</dbReference>
<keyword evidence="7" id="KW-1185">Reference proteome</keyword>
<dbReference type="Gene3D" id="1.10.10.10">
    <property type="entry name" value="Winged helix-like DNA-binding domain superfamily/Winged helix DNA-binding domain"/>
    <property type="match status" value="1"/>
</dbReference>
<proteinExistence type="inferred from homology"/>
<gene>
    <name evidence="6" type="ORF">ABXS05_25330</name>
</gene>
<keyword evidence="3" id="KW-0238">DNA-binding</keyword>
<dbReference type="Pfam" id="PF00126">
    <property type="entry name" value="HTH_1"/>
    <property type="match status" value="1"/>
</dbReference>
<organism evidence="6 7">
    <name type="scientific">Labrys neptuniae</name>
    <dbReference type="NCBI Taxonomy" id="376174"/>
    <lineage>
        <taxon>Bacteria</taxon>
        <taxon>Pseudomonadati</taxon>
        <taxon>Pseudomonadota</taxon>
        <taxon>Alphaproteobacteria</taxon>
        <taxon>Hyphomicrobiales</taxon>
        <taxon>Xanthobacteraceae</taxon>
        <taxon>Labrys</taxon>
    </lineage>
</organism>
<evidence type="ECO:0000313" key="7">
    <source>
        <dbReference type="Proteomes" id="UP001555786"/>
    </source>
</evidence>
<dbReference type="InterPro" id="IPR005119">
    <property type="entry name" value="LysR_subst-bd"/>
</dbReference>
<evidence type="ECO:0000313" key="6">
    <source>
        <dbReference type="EMBL" id="MEW9308896.1"/>
    </source>
</evidence>
<dbReference type="Pfam" id="PF03466">
    <property type="entry name" value="LysR_substrate"/>
    <property type="match status" value="1"/>
</dbReference>
<keyword evidence="2" id="KW-0805">Transcription regulation</keyword>
<dbReference type="PROSITE" id="PS50931">
    <property type="entry name" value="HTH_LYSR"/>
    <property type="match status" value="1"/>
</dbReference>
<dbReference type="Gene3D" id="3.40.190.290">
    <property type="match status" value="1"/>
</dbReference>
<comment type="caution">
    <text evidence="6">The sequence shown here is derived from an EMBL/GenBank/DDBJ whole genome shotgun (WGS) entry which is preliminary data.</text>
</comment>
<dbReference type="InterPro" id="IPR000847">
    <property type="entry name" value="LysR_HTH_N"/>
</dbReference>
<evidence type="ECO:0000256" key="3">
    <source>
        <dbReference type="ARBA" id="ARBA00023125"/>
    </source>
</evidence>
<sequence>MPSADTSPAAKGHDARRLFASQASLHKLEIFCMVCDLQSVTRVAERLRIAQPVVSAHLRFLEDKVGAKLFERSGRRLVLTREGARVEAWARDIVTRTRELERELALSGDGEAGSAVVSASMTVASYVLPPMFAAFRRTLREGGITVQVSNPQLVTASVRDGSCDFGLCILDPRHDVDGLSVEKLWTEQLVLVVAADSTLVGDSADAETIASLPFISSPRQQVRRELEEDALYAHGIRHREVILEFGHPEAMKQAVRHHAGAAFVLESCVRDELARGLLRQVATPGLDLPVPVFLIYKRGKAFSRFQSRLMDFVRQAAGDGRLPVFASPSPL</sequence>
<accession>A0ABV3PTA7</accession>
<dbReference type="RefSeq" id="WP_311944942.1">
    <property type="nucleotide sequence ID" value="NZ_JAVSCS010000060.1"/>
</dbReference>
<dbReference type="PANTHER" id="PTHR30126">
    <property type="entry name" value="HTH-TYPE TRANSCRIPTIONAL REGULATOR"/>
    <property type="match status" value="1"/>
</dbReference>
<evidence type="ECO:0000256" key="1">
    <source>
        <dbReference type="ARBA" id="ARBA00009437"/>
    </source>
</evidence>
<dbReference type="SUPFAM" id="SSF53850">
    <property type="entry name" value="Periplasmic binding protein-like II"/>
    <property type="match status" value="1"/>
</dbReference>
<dbReference type="PRINTS" id="PR00039">
    <property type="entry name" value="HTHLYSR"/>
</dbReference>
<evidence type="ECO:0000259" key="5">
    <source>
        <dbReference type="PROSITE" id="PS50931"/>
    </source>
</evidence>
<protein>
    <submittedName>
        <fullName evidence="6">LysR family transcriptional regulator</fullName>
    </submittedName>
</protein>
<dbReference type="InterPro" id="IPR036390">
    <property type="entry name" value="WH_DNA-bd_sf"/>
</dbReference>
<dbReference type="EMBL" id="JBFNQD010000011">
    <property type="protein sequence ID" value="MEW9308896.1"/>
    <property type="molecule type" value="Genomic_DNA"/>
</dbReference>
<keyword evidence="4" id="KW-0804">Transcription</keyword>
<dbReference type="Proteomes" id="UP001555786">
    <property type="component" value="Unassembled WGS sequence"/>
</dbReference>
<evidence type="ECO:0000256" key="2">
    <source>
        <dbReference type="ARBA" id="ARBA00023015"/>
    </source>
</evidence>